<dbReference type="AlphaFoldDB" id="A0AAW1J8A7"/>
<dbReference type="PANTHER" id="PTHR31896:SF12">
    <property type="entry name" value="HXXXD-TYPE ACYL-TRANSFERASE FAMILY PROTEIN"/>
    <property type="match status" value="1"/>
</dbReference>
<evidence type="ECO:0000313" key="3">
    <source>
        <dbReference type="Proteomes" id="UP001443914"/>
    </source>
</evidence>
<keyword evidence="1" id="KW-0808">Transferase</keyword>
<dbReference type="Proteomes" id="UP001443914">
    <property type="component" value="Unassembled WGS sequence"/>
</dbReference>
<accession>A0AAW1J8A7</accession>
<comment type="caution">
    <text evidence="2">The sequence shown here is derived from an EMBL/GenBank/DDBJ whole genome shotgun (WGS) entry which is preliminary data.</text>
</comment>
<dbReference type="InterPro" id="IPR023213">
    <property type="entry name" value="CAT-like_dom_sf"/>
</dbReference>
<reference evidence="2" key="1">
    <citation type="submission" date="2024-03" db="EMBL/GenBank/DDBJ databases">
        <title>WGS assembly of Saponaria officinalis var. Norfolk2.</title>
        <authorList>
            <person name="Jenkins J."/>
            <person name="Shu S."/>
            <person name="Grimwood J."/>
            <person name="Barry K."/>
            <person name="Goodstein D."/>
            <person name="Schmutz J."/>
            <person name="Leebens-Mack J."/>
            <person name="Osbourn A."/>
        </authorList>
    </citation>
    <scope>NUCLEOTIDE SEQUENCE [LARGE SCALE GENOMIC DNA]</scope>
    <source>
        <strain evidence="2">JIC</strain>
    </source>
</reference>
<dbReference type="PANTHER" id="PTHR31896">
    <property type="entry name" value="FAMILY REGULATORY PROTEIN, PUTATIVE (AFU_ORTHOLOGUE AFUA_3G14730)-RELATED"/>
    <property type="match status" value="1"/>
</dbReference>
<protein>
    <submittedName>
        <fullName evidence="2">Uncharacterized protein</fullName>
    </submittedName>
</protein>
<organism evidence="2 3">
    <name type="scientific">Saponaria officinalis</name>
    <name type="common">Common soapwort</name>
    <name type="synonym">Lychnis saponaria</name>
    <dbReference type="NCBI Taxonomy" id="3572"/>
    <lineage>
        <taxon>Eukaryota</taxon>
        <taxon>Viridiplantae</taxon>
        <taxon>Streptophyta</taxon>
        <taxon>Embryophyta</taxon>
        <taxon>Tracheophyta</taxon>
        <taxon>Spermatophyta</taxon>
        <taxon>Magnoliopsida</taxon>
        <taxon>eudicotyledons</taxon>
        <taxon>Gunneridae</taxon>
        <taxon>Pentapetalae</taxon>
        <taxon>Caryophyllales</taxon>
        <taxon>Caryophyllaceae</taxon>
        <taxon>Caryophylleae</taxon>
        <taxon>Saponaria</taxon>
    </lineage>
</organism>
<dbReference type="Gene3D" id="3.30.559.10">
    <property type="entry name" value="Chloramphenicol acetyltransferase-like domain"/>
    <property type="match status" value="2"/>
</dbReference>
<dbReference type="GO" id="GO:0016740">
    <property type="term" value="F:transferase activity"/>
    <property type="evidence" value="ECO:0007669"/>
    <property type="project" value="UniProtKB-KW"/>
</dbReference>
<keyword evidence="3" id="KW-1185">Reference proteome</keyword>
<dbReference type="EMBL" id="JBDFQZ010000008">
    <property type="protein sequence ID" value="KAK9698956.1"/>
    <property type="molecule type" value="Genomic_DNA"/>
</dbReference>
<dbReference type="Pfam" id="PF02458">
    <property type="entry name" value="Transferase"/>
    <property type="match status" value="1"/>
</dbReference>
<evidence type="ECO:0000256" key="1">
    <source>
        <dbReference type="ARBA" id="ARBA00022679"/>
    </source>
</evidence>
<name>A0AAW1J8A7_SAPOF</name>
<gene>
    <name evidence="2" type="ORF">RND81_08G143400</name>
</gene>
<sequence length="450" mass="50518">MNSTAIKHISECFIKPKYSVDESNCLYYLTPWDLSMLSFHYIQKGLLFAKLSPTIDRDYSIDNLIDRLKESLSITLVHFYPLAGQLSIQTDENRHECLVFVDCNKGPGARFIQASLDLTISNVVSPSYVPQVVHSLFDHDRAVNCDGHVRPLISVQVTELLDGVFIGCSVNHAVVDGTSYWHFWNVWSSIHTANGDHLSSLGLPTEKRWFPDGQDPIIRLPYMHPDEFILRYEAPPLKERFFHFSSQSIAILKSRANSDSKTDKISSFQALTAFVWKSIVRACHRPNNELTNCRLAVSNRPRLDPPLPLNYFGNSVNVLSTSTTVDELLNHDLGWTASLLHELVANYSSEIVRDELDRWLHSPVFYTLDMLDGYGITMASSPRFDMYGNEFGLGKAVAVRSGYANKFDGAVTAYPGREGGGSVELEICLPPDSMSALEPDEEFMAVTASH</sequence>
<dbReference type="InterPro" id="IPR051283">
    <property type="entry name" value="Sec_Metabolite_Acyltrans"/>
</dbReference>
<proteinExistence type="predicted"/>
<evidence type="ECO:0000313" key="2">
    <source>
        <dbReference type="EMBL" id="KAK9698956.1"/>
    </source>
</evidence>